<feature type="compositionally biased region" description="Basic and acidic residues" evidence="8">
    <location>
        <begin position="730"/>
        <end position="748"/>
    </location>
</feature>
<feature type="region of interest" description="Disordered" evidence="8">
    <location>
        <begin position="838"/>
        <end position="862"/>
    </location>
</feature>
<evidence type="ECO:0000256" key="2">
    <source>
        <dbReference type="ARBA" id="ARBA00006661"/>
    </source>
</evidence>
<evidence type="ECO:0000256" key="4">
    <source>
        <dbReference type="ARBA" id="ARBA00023172"/>
    </source>
</evidence>
<feature type="region of interest" description="Disordered" evidence="8">
    <location>
        <begin position="783"/>
        <end position="809"/>
    </location>
</feature>
<feature type="compositionally biased region" description="Low complexity" evidence="8">
    <location>
        <begin position="948"/>
        <end position="965"/>
    </location>
</feature>
<evidence type="ECO:0000313" key="9">
    <source>
        <dbReference type="Proteomes" id="UP001652626"/>
    </source>
</evidence>
<protein>
    <recommendedName>
        <fullName evidence="7">Structure-specific endonuclease subunit SLX4</fullName>
    </recommendedName>
</protein>
<accession>A0A8B8IL07</accession>
<reference evidence="10" key="1">
    <citation type="submission" date="2025-08" db="UniProtKB">
        <authorList>
            <consortium name="RefSeq"/>
        </authorList>
    </citation>
    <scope>IDENTIFICATION</scope>
    <source>
        <tissue evidence="10">Whole body</tissue>
    </source>
</reference>
<evidence type="ECO:0000256" key="7">
    <source>
        <dbReference type="ARBA" id="ARBA00029496"/>
    </source>
</evidence>
<keyword evidence="9" id="KW-1185">Reference proteome</keyword>
<dbReference type="OrthoDB" id="5576441at2759"/>
<comment type="similarity">
    <text evidence="2">Belongs to the SLX4 family.</text>
</comment>
<feature type="compositionally biased region" description="Basic and acidic residues" evidence="8">
    <location>
        <begin position="1084"/>
        <end position="1101"/>
    </location>
</feature>
<evidence type="ECO:0000256" key="1">
    <source>
        <dbReference type="ARBA" id="ARBA00004123"/>
    </source>
</evidence>
<dbReference type="InterPro" id="IPR018574">
    <property type="entry name" value="Structure-sp_endonuc_su_Slx4"/>
</dbReference>
<evidence type="ECO:0000313" key="10">
    <source>
        <dbReference type="RefSeq" id="XP_026497783.2"/>
    </source>
</evidence>
<name>A0A8B8IL07_VANTA</name>
<feature type="region of interest" description="Disordered" evidence="8">
    <location>
        <begin position="1081"/>
        <end position="1102"/>
    </location>
</feature>
<dbReference type="RefSeq" id="XP_026497783.2">
    <property type="nucleotide sequence ID" value="XM_026641998.2"/>
</dbReference>
<comment type="subcellular location">
    <subcellularLocation>
        <location evidence="1">Nucleus</location>
    </subcellularLocation>
</comment>
<dbReference type="GO" id="GO:0006260">
    <property type="term" value="P:DNA replication"/>
    <property type="evidence" value="ECO:0007669"/>
    <property type="project" value="InterPro"/>
</dbReference>
<keyword evidence="4" id="KW-0233">DNA recombination</keyword>
<dbReference type="GO" id="GO:0033557">
    <property type="term" value="C:Slx1-Slx4 complex"/>
    <property type="evidence" value="ECO:0007669"/>
    <property type="project" value="InterPro"/>
</dbReference>
<organism evidence="9 10">
    <name type="scientific">Vanessa tameamea</name>
    <name type="common">Kamehameha butterfly</name>
    <dbReference type="NCBI Taxonomy" id="334116"/>
    <lineage>
        <taxon>Eukaryota</taxon>
        <taxon>Metazoa</taxon>
        <taxon>Ecdysozoa</taxon>
        <taxon>Arthropoda</taxon>
        <taxon>Hexapoda</taxon>
        <taxon>Insecta</taxon>
        <taxon>Pterygota</taxon>
        <taxon>Neoptera</taxon>
        <taxon>Endopterygota</taxon>
        <taxon>Lepidoptera</taxon>
        <taxon>Glossata</taxon>
        <taxon>Ditrysia</taxon>
        <taxon>Papilionoidea</taxon>
        <taxon>Nymphalidae</taxon>
        <taxon>Nymphalinae</taxon>
        <taxon>Vanessa</taxon>
    </lineage>
</organism>
<dbReference type="CDD" id="cd22999">
    <property type="entry name" value="SAP_SLX4"/>
    <property type="match status" value="1"/>
</dbReference>
<dbReference type="GO" id="GO:0000712">
    <property type="term" value="P:resolution of meiotic recombination intermediates"/>
    <property type="evidence" value="ECO:0007669"/>
    <property type="project" value="TreeGrafter"/>
</dbReference>
<dbReference type="GO" id="GO:0006281">
    <property type="term" value="P:DNA repair"/>
    <property type="evidence" value="ECO:0007669"/>
    <property type="project" value="UniProtKB-KW"/>
</dbReference>
<evidence type="ECO:0000256" key="6">
    <source>
        <dbReference type="ARBA" id="ARBA00023242"/>
    </source>
</evidence>
<sequence>MNIDNTSSECLVVSEYFPKKPVMDNSLSDFQEKKKCNTGPKNVQKNKVSKQKKKLKKLKGQKDIRSLVKNKDSELVSYSKNFDQVCKKSSIDVDSEQLQLVIALSKSLYETEPEIKCYSDSQESKPLSLAEKTAKIRTTLQEYGFRVPNTKINKKSRKNKQFKKQYKLLLLSDEEKHQNISDRYAEVLATNIHRSPLKQNISNGNNSRELFYKASNICYEFLRNDDAFYVNDLFEKPLCKSHLLRDWAEIPGRPASPTREVSNINFDNIECTQDDLDCILSGSVQAAQDIIKNKYLSNNFCKMDINDRDISLVKVDYKEKHTSNDIANEVSQVRSVSPDIFDDEISLIVENDTKSIQLLHQSIKKVDSNIDFMDLTECVNYAPESSSIYTHSQRQINETKRKSNDLMEITECVPTDQKYPIENIDLTRSFGSLSRESDENKFKEQHLEMDLTQSNTDDNHSLIKLGKNDENSLDGTVLINESFKVISNEIPSNDKLNTEMTPKAVSIDSYKLKSCVSKINEENVTNCSLTNSFHENEDHFSQLYTVNNLTEPDNLEIDLTQSTHSDDDFQLSQNIHTKKDHRHIIDRTVVIIENVEFDLNPVCRNETLPIQKKTVYVDDLNRWKVDLEYKSSIKSESECTKYRNNDELFSEFYGDLISNKDNYKNKKIEEIDLTQPLNFDNGQVAEIGSMRKKISVENTVLIDDDIESIVSPVVNEELLLLQKDSEIMHNDCNKSEEKNESDNNERQDFGINDHVYNTSPIYNYENSLHKDETQEEILIENTSFGKSNHDKSSSYYQLPDCNSGASTSDSHKNLINNTDKVIEDICIEDEIDNINLTQRSDSSNEVVENHHHPKTYDTNSLGKKDNISIDYDEMFDDVMSTGSKYVSQVSDNTANNSNYEHLSYPSKTSDCFEISDKEFNYSLQQSQHNFDIGGISIMDNVSDSKMQSLNKSTNSRSLNRSLSDSDLPSTVVNKISVCTPKPIKSNSFASETSTPVVNEHLIKEIQQTPGNSEYIIKTMNVTPMLDYESMSSPERNKELEKYGLKPFKRKRAIQLLKHLYNQTHPVVESCDVEECSSPSKKRKYEIGTKHDSPKKSKESPRKQLSASFEDIIKENTLYAITKEIPDLREIKCIPDEWVFQKKEKAKVYSCKVPLHIAFHNYVSCRQLLREAILRYEPINIDVIHKDLVSYGFKYNPKDLLRFMDKKCITVKTTDNNSRNRKS</sequence>
<evidence type="ECO:0000256" key="5">
    <source>
        <dbReference type="ARBA" id="ARBA00023204"/>
    </source>
</evidence>
<dbReference type="GeneID" id="113401919"/>
<keyword evidence="3" id="KW-0227">DNA damage</keyword>
<gene>
    <name evidence="10" type="primary">LOC113401919</name>
</gene>
<proteinExistence type="inferred from homology"/>
<keyword evidence="6" id="KW-0539">Nucleus</keyword>
<dbReference type="PANTHER" id="PTHR21541:SF3">
    <property type="entry name" value="STRUCTURE-SPECIFIC ENDONUCLEASE SUBUNIT SLX4"/>
    <property type="match status" value="1"/>
</dbReference>
<dbReference type="Proteomes" id="UP001652626">
    <property type="component" value="Chromosome 23"/>
</dbReference>
<dbReference type="PANTHER" id="PTHR21541">
    <property type="entry name" value="BTB POZ DOMAIN CONTAINING 12"/>
    <property type="match status" value="1"/>
</dbReference>
<keyword evidence="5" id="KW-0234">DNA repair</keyword>
<dbReference type="Pfam" id="PF09494">
    <property type="entry name" value="Slx4"/>
    <property type="match status" value="1"/>
</dbReference>
<dbReference type="OMA" id="FMDLTEC"/>
<feature type="region of interest" description="Disordered" evidence="8">
    <location>
        <begin position="33"/>
        <end position="52"/>
    </location>
</feature>
<evidence type="ECO:0000256" key="3">
    <source>
        <dbReference type="ARBA" id="ARBA00022763"/>
    </source>
</evidence>
<dbReference type="AlphaFoldDB" id="A0A8B8IL07"/>
<evidence type="ECO:0000256" key="8">
    <source>
        <dbReference type="SAM" id="MobiDB-lite"/>
    </source>
</evidence>
<feature type="region of interest" description="Disordered" evidence="8">
    <location>
        <begin position="730"/>
        <end position="754"/>
    </location>
</feature>
<feature type="region of interest" description="Disordered" evidence="8">
    <location>
        <begin position="946"/>
        <end position="965"/>
    </location>
</feature>